<keyword evidence="1" id="KW-0472">Membrane</keyword>
<accession>A0A4R3VVZ2</accession>
<gene>
    <name evidence="4" type="ORF">EDC17_10374</name>
</gene>
<evidence type="ECO:0000313" key="5">
    <source>
        <dbReference type="Proteomes" id="UP000295197"/>
    </source>
</evidence>
<protein>
    <submittedName>
        <fullName evidence="4">FecR family protein</fullName>
    </submittedName>
</protein>
<dbReference type="PANTHER" id="PTHR30273">
    <property type="entry name" value="PERIPLASMIC SIGNAL SENSOR AND SIGMA FACTOR ACTIVATOR FECR-RELATED"/>
    <property type="match status" value="1"/>
</dbReference>
<dbReference type="InterPro" id="IPR006860">
    <property type="entry name" value="FecR"/>
</dbReference>
<comment type="caution">
    <text evidence="4">The sequence shown here is derived from an EMBL/GenBank/DDBJ whole genome shotgun (WGS) entry which is preliminary data.</text>
</comment>
<evidence type="ECO:0000256" key="1">
    <source>
        <dbReference type="SAM" id="Phobius"/>
    </source>
</evidence>
<keyword evidence="5" id="KW-1185">Reference proteome</keyword>
<dbReference type="InterPro" id="IPR012373">
    <property type="entry name" value="Ferrdict_sens_TM"/>
</dbReference>
<evidence type="ECO:0000259" key="3">
    <source>
        <dbReference type="Pfam" id="PF16344"/>
    </source>
</evidence>
<keyword evidence="1" id="KW-1133">Transmembrane helix</keyword>
<dbReference type="OrthoDB" id="1099963at2"/>
<sequence length="405" mass="45508">MSTSSELALLLKKYIDGSILPAEQQQLEKYLADDVLLKEYVEHLLQDDALIADYEDWLASRRLMDEELLESIKNQTLKRIQPSSMSADNEQSHSSKQYYTRLLRIVASTAAAIALFVGLWFVYQQSFSESSIPVSQVNLAPAINKTTLTLSTGEKIELRNDKQGIMLNEGLSYTDGSSVANLEESELRKLKATIHVPKGSTYRVVLADGSRVVLNAMSTFTYPLVFGQNAREVTLSGEGYFEIAKKMQAGKRVPFIVHTAHQQVTVTGTQFNIRAYSDEANTISTLLEGGITVSNGKQQVHLLPNEQASTSPSGIEKQAVDASTYIAWTKDKFLFHETELAEVLADIGRWYDIKIQDQRNRDDMHFYGEIARNKKLSEVLLLLEKSGVKFQIKKQGVQHFLYVIK</sequence>
<dbReference type="GO" id="GO:0016989">
    <property type="term" value="F:sigma factor antagonist activity"/>
    <property type="evidence" value="ECO:0007669"/>
    <property type="project" value="TreeGrafter"/>
</dbReference>
<keyword evidence="1" id="KW-0812">Transmembrane</keyword>
<dbReference type="Gene3D" id="2.60.120.1440">
    <property type="match status" value="1"/>
</dbReference>
<dbReference type="InterPro" id="IPR032508">
    <property type="entry name" value="FecR_C"/>
</dbReference>
<dbReference type="AlphaFoldDB" id="A0A4R3VVZ2"/>
<organism evidence="4 5">
    <name type="scientific">Sphingobacterium alimentarium</name>
    <dbReference type="NCBI Taxonomy" id="797292"/>
    <lineage>
        <taxon>Bacteria</taxon>
        <taxon>Pseudomonadati</taxon>
        <taxon>Bacteroidota</taxon>
        <taxon>Sphingobacteriia</taxon>
        <taxon>Sphingobacteriales</taxon>
        <taxon>Sphingobacteriaceae</taxon>
        <taxon>Sphingobacterium</taxon>
    </lineage>
</organism>
<feature type="domain" description="Protein FecR C-terminal" evidence="3">
    <location>
        <begin position="332"/>
        <end position="395"/>
    </location>
</feature>
<dbReference type="Pfam" id="PF16344">
    <property type="entry name" value="FecR_C"/>
    <property type="match status" value="1"/>
</dbReference>
<feature type="domain" description="FecR protein" evidence="2">
    <location>
        <begin position="193"/>
        <end position="290"/>
    </location>
</feature>
<dbReference type="EMBL" id="SMBZ01000037">
    <property type="protein sequence ID" value="TCV09917.1"/>
    <property type="molecule type" value="Genomic_DNA"/>
</dbReference>
<proteinExistence type="predicted"/>
<name>A0A4R3VVZ2_9SPHI</name>
<dbReference type="Proteomes" id="UP000295197">
    <property type="component" value="Unassembled WGS sequence"/>
</dbReference>
<evidence type="ECO:0000259" key="2">
    <source>
        <dbReference type="Pfam" id="PF04773"/>
    </source>
</evidence>
<dbReference type="Pfam" id="PF04773">
    <property type="entry name" value="FecR"/>
    <property type="match status" value="1"/>
</dbReference>
<evidence type="ECO:0000313" key="4">
    <source>
        <dbReference type="EMBL" id="TCV09917.1"/>
    </source>
</evidence>
<dbReference type="PANTHER" id="PTHR30273:SF2">
    <property type="entry name" value="PROTEIN FECR"/>
    <property type="match status" value="1"/>
</dbReference>
<feature type="transmembrane region" description="Helical" evidence="1">
    <location>
        <begin position="102"/>
        <end position="123"/>
    </location>
</feature>
<reference evidence="4 5" key="1">
    <citation type="submission" date="2019-03" db="EMBL/GenBank/DDBJ databases">
        <title>Genomic Encyclopedia of Type Strains, Phase IV (KMG-IV): sequencing the most valuable type-strain genomes for metagenomic binning, comparative biology and taxonomic classification.</title>
        <authorList>
            <person name="Goeker M."/>
        </authorList>
    </citation>
    <scope>NUCLEOTIDE SEQUENCE [LARGE SCALE GENOMIC DNA]</scope>
    <source>
        <strain evidence="4 5">DSM 22362</strain>
    </source>
</reference>
<dbReference type="Gene3D" id="3.55.50.30">
    <property type="match status" value="1"/>
</dbReference>
<dbReference type="RefSeq" id="WP_132778391.1">
    <property type="nucleotide sequence ID" value="NZ_SMBZ01000037.1"/>
</dbReference>